<organism evidence="1 2">
    <name type="scientific">Teichococcus deserti</name>
    <dbReference type="NCBI Taxonomy" id="1817963"/>
    <lineage>
        <taxon>Bacteria</taxon>
        <taxon>Pseudomonadati</taxon>
        <taxon>Pseudomonadota</taxon>
        <taxon>Alphaproteobacteria</taxon>
        <taxon>Acetobacterales</taxon>
        <taxon>Roseomonadaceae</taxon>
        <taxon>Roseomonas</taxon>
    </lineage>
</organism>
<keyword evidence="2" id="KW-1185">Reference proteome</keyword>
<evidence type="ECO:0000313" key="1">
    <source>
        <dbReference type="EMBL" id="ONG53289.1"/>
    </source>
</evidence>
<gene>
    <name evidence="1" type="ORF">BKE38_12570</name>
</gene>
<evidence type="ECO:0000313" key="2">
    <source>
        <dbReference type="Proteomes" id="UP000188879"/>
    </source>
</evidence>
<name>A0A1V2H4F3_9PROT</name>
<dbReference type="Proteomes" id="UP000188879">
    <property type="component" value="Unassembled WGS sequence"/>
</dbReference>
<dbReference type="EMBL" id="MLCO01000105">
    <property type="protein sequence ID" value="ONG53289.1"/>
    <property type="molecule type" value="Genomic_DNA"/>
</dbReference>
<comment type="caution">
    <text evidence="1">The sequence shown here is derived from an EMBL/GenBank/DDBJ whole genome shotgun (WGS) entry which is preliminary data.</text>
</comment>
<accession>A0A1V2H4F3</accession>
<proteinExistence type="predicted"/>
<dbReference type="AlphaFoldDB" id="A0A1V2H4F3"/>
<dbReference type="RefSeq" id="WP_076957704.1">
    <property type="nucleotide sequence ID" value="NZ_MLCO01000105.1"/>
</dbReference>
<reference evidence="1 2" key="1">
    <citation type="submission" date="2016-10" db="EMBL/GenBank/DDBJ databases">
        <title>Draft Genome sequence of Roseomonas sp. strain M3.</title>
        <authorList>
            <person name="Subhash Y."/>
            <person name="Lee S."/>
        </authorList>
    </citation>
    <scope>NUCLEOTIDE SEQUENCE [LARGE SCALE GENOMIC DNA]</scope>
    <source>
        <strain evidence="1 2">M3</strain>
    </source>
</reference>
<protein>
    <submittedName>
        <fullName evidence="1">Uncharacterized protein</fullName>
    </submittedName>
</protein>
<sequence>MNLRPVSPRRIVETLDALDWMRAKGGEDRGQMADAAKQWADGLGQVPEAVAVRLQAGPPQS</sequence>